<dbReference type="Gene3D" id="3.30.70.1070">
    <property type="entry name" value="Sporulation related repeat"/>
    <property type="match status" value="1"/>
</dbReference>
<feature type="region of interest" description="Disordered" evidence="1">
    <location>
        <begin position="177"/>
        <end position="226"/>
    </location>
</feature>
<dbReference type="EMBL" id="QAYG01000005">
    <property type="protein sequence ID" value="PTW60037.1"/>
    <property type="molecule type" value="Genomic_DNA"/>
</dbReference>
<dbReference type="RefSeq" id="WP_107990346.1">
    <property type="nucleotide sequence ID" value="NZ_QAYG01000005.1"/>
</dbReference>
<dbReference type="InterPro" id="IPR036680">
    <property type="entry name" value="SPOR-like_sf"/>
</dbReference>
<name>A0A2T5V8G8_9HYPH</name>
<feature type="compositionally biased region" description="Polar residues" evidence="1">
    <location>
        <begin position="594"/>
        <end position="606"/>
    </location>
</feature>
<evidence type="ECO:0000256" key="1">
    <source>
        <dbReference type="SAM" id="MobiDB-lite"/>
    </source>
</evidence>
<feature type="compositionally biased region" description="Basic and acidic residues" evidence="1">
    <location>
        <begin position="177"/>
        <end position="190"/>
    </location>
</feature>
<comment type="caution">
    <text evidence="3">The sequence shown here is derived from an EMBL/GenBank/DDBJ whole genome shotgun (WGS) entry which is preliminary data.</text>
</comment>
<feature type="domain" description="SPOR" evidence="2">
    <location>
        <begin position="725"/>
        <end position="809"/>
    </location>
</feature>
<reference evidence="3 4" key="1">
    <citation type="submission" date="2018-04" db="EMBL/GenBank/DDBJ databases">
        <title>Genomic Encyclopedia of Archaeal and Bacterial Type Strains, Phase II (KMG-II): from individual species to whole genera.</title>
        <authorList>
            <person name="Goeker M."/>
        </authorList>
    </citation>
    <scope>NUCLEOTIDE SEQUENCE [LARGE SCALE GENOMIC DNA]</scope>
    <source>
        <strain evidence="3 4">DSM 23382</strain>
    </source>
</reference>
<feature type="compositionally biased region" description="Low complexity" evidence="1">
    <location>
        <begin position="335"/>
        <end position="353"/>
    </location>
</feature>
<feature type="compositionally biased region" description="Low complexity" evidence="1">
    <location>
        <begin position="708"/>
        <end position="725"/>
    </location>
</feature>
<dbReference type="OrthoDB" id="7338235at2"/>
<sequence length="810" mass="85597">MSDRKTPPFNRGQAEEQYADPTQADTRPAQQTAAQSPYAEDPLVELARIVSESAHTAPVTPGYATGYEGAPQPRRDPVPEAPAEPRDYSLPDDFGSDLEAELMAELAPVYAPEPQARPQPQFEAPGQQQPSAPQVEPRRAEPARVVHPMPRATPHVPAGDPSTHAIPASEARRLEALAREQRAPEPRVEPPVDYGQFEEPAYQGEPFFDPLAYSSPQPDPVDDSARYADAAAEALEAAVQEELRLAGYAGDFNEGYAEEPAAPEPVRQQFVQDEPVPEVVRADVAAPQSYGADSPDAFYNPSQAGALRGSFDQDYAPSYAQEIYPEQPAVYAQQEPVFPDVPSSSEPEPVAPSLRVPSPAAPELVAQVEPRFDVDDMQWPAAEGSLDMRADERGAVPGYDEPRFDDGQGYARQPQDDFELDDIFEAEETAAPQRVPQGVLPEHPKAEKRAAPRAEPKRRGMMAAAAVGAIVVLGGGAFLVSGLFGSDGPSGPPVRIAAEAGPFKVFPEATKASADPSPSKAIYDRVAGVQSRDEQLVPREEEPVSAVPTTDGNDLRTVGADGIAADTPARPKRVRTVVVRPDGTIIAAPDLPGTSASADDPQTAQAPTLDATPQAAPGADANIRTINARPVDSMAEATGNGVVGNMADGEARVPTTPERSATSGDAAGETLMPRPKPEAPETRVAAATPVSNAPIQRSGPLDLTGGNTSQPAAAARPAASTGSASVPSGSYVVQVSSQRTLEQAQQAYASMQRQFPSILGNVQAAYPSVDLGDRGTFYRVRIVAGGQAAANDLCTRLKDAGGDCFVRRSE</sequence>
<feature type="region of interest" description="Disordered" evidence="1">
    <location>
        <begin position="1"/>
        <end position="165"/>
    </location>
</feature>
<feature type="compositionally biased region" description="Basic and acidic residues" evidence="1">
    <location>
        <begin position="386"/>
        <end position="406"/>
    </location>
</feature>
<feature type="region of interest" description="Disordered" evidence="1">
    <location>
        <begin position="529"/>
        <end position="559"/>
    </location>
</feature>
<feature type="compositionally biased region" description="Basic and acidic residues" evidence="1">
    <location>
        <begin position="442"/>
        <end position="458"/>
    </location>
</feature>
<feature type="compositionally biased region" description="Basic and acidic residues" evidence="1">
    <location>
        <begin position="73"/>
        <end position="89"/>
    </location>
</feature>
<feature type="region of interest" description="Disordered" evidence="1">
    <location>
        <begin position="636"/>
        <end position="728"/>
    </location>
</feature>
<dbReference type="GO" id="GO:0042834">
    <property type="term" value="F:peptidoglycan binding"/>
    <property type="evidence" value="ECO:0007669"/>
    <property type="project" value="InterPro"/>
</dbReference>
<dbReference type="AlphaFoldDB" id="A0A2T5V8G8"/>
<protein>
    <submittedName>
        <fullName evidence="3">Sporulation related protein</fullName>
    </submittedName>
</protein>
<accession>A0A2T5V8G8</accession>
<organism evidence="3 4">
    <name type="scientific">Breoghania corrubedonensis</name>
    <dbReference type="NCBI Taxonomy" id="665038"/>
    <lineage>
        <taxon>Bacteria</taxon>
        <taxon>Pseudomonadati</taxon>
        <taxon>Pseudomonadota</taxon>
        <taxon>Alphaproteobacteria</taxon>
        <taxon>Hyphomicrobiales</taxon>
        <taxon>Stappiaceae</taxon>
        <taxon>Breoghania</taxon>
    </lineage>
</organism>
<dbReference type="Pfam" id="PF05036">
    <property type="entry name" value="SPOR"/>
    <property type="match status" value="1"/>
</dbReference>
<dbReference type="PROSITE" id="PS51724">
    <property type="entry name" value="SPOR"/>
    <property type="match status" value="1"/>
</dbReference>
<feature type="compositionally biased region" description="Acidic residues" evidence="1">
    <location>
        <begin position="416"/>
        <end position="428"/>
    </location>
</feature>
<proteinExistence type="predicted"/>
<feature type="region of interest" description="Disordered" evidence="1">
    <location>
        <begin position="333"/>
        <end position="459"/>
    </location>
</feature>
<evidence type="ECO:0000313" key="4">
    <source>
        <dbReference type="Proteomes" id="UP000244081"/>
    </source>
</evidence>
<dbReference type="Proteomes" id="UP000244081">
    <property type="component" value="Unassembled WGS sequence"/>
</dbReference>
<feature type="compositionally biased region" description="Basic and acidic residues" evidence="1">
    <location>
        <begin position="531"/>
        <end position="542"/>
    </location>
</feature>
<evidence type="ECO:0000259" key="2">
    <source>
        <dbReference type="PROSITE" id="PS51724"/>
    </source>
</evidence>
<dbReference type="InterPro" id="IPR007730">
    <property type="entry name" value="SPOR-like_dom"/>
</dbReference>
<feature type="compositionally biased region" description="Polar residues" evidence="1">
    <location>
        <begin position="23"/>
        <end position="35"/>
    </location>
</feature>
<evidence type="ECO:0000313" key="3">
    <source>
        <dbReference type="EMBL" id="PTW60037.1"/>
    </source>
</evidence>
<keyword evidence="4" id="KW-1185">Reference proteome</keyword>
<feature type="region of interest" description="Disordered" evidence="1">
    <location>
        <begin position="585"/>
        <end position="623"/>
    </location>
</feature>
<gene>
    <name evidence="3" type="ORF">C8N35_10537</name>
</gene>